<protein>
    <submittedName>
        <fullName evidence="3">Hypothetical_protein_-_conserved</fullName>
    </submittedName>
</protein>
<proteinExistence type="predicted"/>
<dbReference type="Proteomes" id="UP000255414">
    <property type="component" value="Chromosome 27"/>
</dbReference>
<reference evidence="3" key="1">
    <citation type="submission" date="2020-06" db="EMBL/GenBank/DDBJ databases">
        <authorList>
            <person name="Gonzalez-de la Fuente S."/>
            <person name="Peiro-Pastor R."/>
            <person name="Rastrojo A."/>
            <person name="Moreno J."/>
            <person name="Carrasco-Ramiro F."/>
            <person name="Requena JM."/>
            <person name="Aguado B."/>
        </authorList>
    </citation>
    <scope>NUCLEOTIDE SEQUENCE</scope>
</reference>
<feature type="coiled-coil region" evidence="1">
    <location>
        <begin position="146"/>
        <end position="173"/>
    </location>
</feature>
<dbReference type="OMA" id="IWQMEEY"/>
<dbReference type="AlphaFoldDB" id="A0A6L0XHM4"/>
<accession>A0A6L0XHM4</accession>
<name>A0A6L0XHM4_LEIIN</name>
<evidence type="ECO:0000256" key="2">
    <source>
        <dbReference type="SAM" id="MobiDB-lite"/>
    </source>
</evidence>
<keyword evidence="1" id="KW-0175">Coiled coil</keyword>
<evidence type="ECO:0000313" key="3">
    <source>
        <dbReference type="EMBL" id="CAC9500424.1"/>
    </source>
</evidence>
<gene>
    <name evidence="3" type="ORF">LINF_270027200</name>
</gene>
<evidence type="ECO:0000256" key="1">
    <source>
        <dbReference type="SAM" id="Coils"/>
    </source>
</evidence>
<dbReference type="EMBL" id="LR812960">
    <property type="protein sequence ID" value="CAC9500424.1"/>
    <property type="molecule type" value="Genomic_DNA"/>
</dbReference>
<feature type="compositionally biased region" description="Low complexity" evidence="2">
    <location>
        <begin position="8"/>
        <end position="21"/>
    </location>
</feature>
<evidence type="ECO:0000313" key="4">
    <source>
        <dbReference type="Proteomes" id="UP000255414"/>
    </source>
</evidence>
<sequence>MPQRPHIPLASPSPLNAPPSLTSRPGPAKYCGAYAEPAAGLNYSHYDDRRTVFRDQASCDPSPSQRAPHQQQVYRPLAVSPGPHDGSAPHVSAPVARSAVIRADELETILDEQNYIWQMEEYRFRTERQKRLTALQHRQHELTLESARYDQAVAEVERQLARERQRLEKLQQVMTHNATTSCSLIDREHGLQEPPIAMSDAPDAITRNSPAMHHGRARDHAYSAPHDAPYFPTGASDGVSAINEEEVIAEV</sequence>
<feature type="region of interest" description="Disordered" evidence="2">
    <location>
        <begin position="1"/>
        <end position="28"/>
    </location>
</feature>
<organism evidence="3 4">
    <name type="scientific">Leishmania infantum</name>
    <dbReference type="NCBI Taxonomy" id="5671"/>
    <lineage>
        <taxon>Eukaryota</taxon>
        <taxon>Discoba</taxon>
        <taxon>Euglenozoa</taxon>
        <taxon>Kinetoplastea</taxon>
        <taxon>Metakinetoplastina</taxon>
        <taxon>Trypanosomatida</taxon>
        <taxon>Trypanosomatidae</taxon>
        <taxon>Leishmaniinae</taxon>
        <taxon>Leishmania</taxon>
    </lineage>
</organism>
<dbReference type="SMR" id="A0A6L0XHM4"/>